<dbReference type="InterPro" id="IPR000182">
    <property type="entry name" value="GNAT_dom"/>
</dbReference>
<feature type="domain" description="N-acetyltransferase" evidence="1">
    <location>
        <begin position="13"/>
        <end position="176"/>
    </location>
</feature>
<dbReference type="SUPFAM" id="SSF55729">
    <property type="entry name" value="Acyl-CoA N-acyltransferases (Nat)"/>
    <property type="match status" value="1"/>
</dbReference>
<dbReference type="EMBL" id="CP104064">
    <property type="protein sequence ID" value="WAH39113.1"/>
    <property type="molecule type" value="Genomic_DNA"/>
</dbReference>
<dbReference type="PROSITE" id="PS51186">
    <property type="entry name" value="GNAT"/>
    <property type="match status" value="1"/>
</dbReference>
<organism evidence="2 3">
    <name type="scientific">Alicyclobacillus dauci</name>
    <dbReference type="NCBI Taxonomy" id="1475485"/>
    <lineage>
        <taxon>Bacteria</taxon>
        <taxon>Bacillati</taxon>
        <taxon>Bacillota</taxon>
        <taxon>Bacilli</taxon>
        <taxon>Bacillales</taxon>
        <taxon>Alicyclobacillaceae</taxon>
        <taxon>Alicyclobacillus</taxon>
    </lineage>
</organism>
<sequence length="185" mass="21533">MAMPIKYLLGNKIYLRSLEQTDVEFMHQFVNNDVEARRLTGTQNCFTLAQIEAYIGSQGHDDSRVVFGIVRHEDDQMVGEVVLNDIDRNNRSANFRIAISDPFTGQGYGTEATRLMLDYGFGMLNLHRIELDVYTINERAAHVYEKVGFKREGVKRQNWYFNHQYYDSIVMSVLENEFRAMKTTK</sequence>
<protein>
    <submittedName>
        <fullName evidence="2">GNAT family N-acetyltransferase</fullName>
    </submittedName>
</protein>
<evidence type="ECO:0000313" key="2">
    <source>
        <dbReference type="EMBL" id="WAH39113.1"/>
    </source>
</evidence>
<name>A0ABY6Z878_9BACL</name>
<keyword evidence="3" id="KW-1185">Reference proteome</keyword>
<dbReference type="Proteomes" id="UP001164803">
    <property type="component" value="Chromosome"/>
</dbReference>
<dbReference type="Gene3D" id="3.40.630.30">
    <property type="match status" value="1"/>
</dbReference>
<reference evidence="2" key="1">
    <citation type="submission" date="2022-08" db="EMBL/GenBank/DDBJ databases">
        <title>Alicyclobacillus dauci DSM2870, complete genome.</title>
        <authorList>
            <person name="Wang Q."/>
            <person name="Cai R."/>
            <person name="Wang Z."/>
        </authorList>
    </citation>
    <scope>NUCLEOTIDE SEQUENCE</scope>
    <source>
        <strain evidence="2">DSM 28700</strain>
    </source>
</reference>
<dbReference type="PANTHER" id="PTHR43415:SF3">
    <property type="entry name" value="GNAT-FAMILY ACETYLTRANSFERASE"/>
    <property type="match status" value="1"/>
</dbReference>
<gene>
    <name evidence="2" type="ORF">NZD86_03055</name>
</gene>
<accession>A0ABY6Z878</accession>
<evidence type="ECO:0000259" key="1">
    <source>
        <dbReference type="PROSITE" id="PS51186"/>
    </source>
</evidence>
<dbReference type="Pfam" id="PF13302">
    <property type="entry name" value="Acetyltransf_3"/>
    <property type="match status" value="1"/>
</dbReference>
<evidence type="ECO:0000313" key="3">
    <source>
        <dbReference type="Proteomes" id="UP001164803"/>
    </source>
</evidence>
<dbReference type="PANTHER" id="PTHR43415">
    <property type="entry name" value="SPERMIDINE N(1)-ACETYLTRANSFERASE"/>
    <property type="match status" value="1"/>
</dbReference>
<proteinExistence type="predicted"/>
<dbReference type="InterPro" id="IPR016181">
    <property type="entry name" value="Acyl_CoA_acyltransferase"/>
</dbReference>